<evidence type="ECO:0000256" key="3">
    <source>
        <dbReference type="ARBA" id="ARBA00023004"/>
    </source>
</evidence>
<proteinExistence type="predicted"/>
<dbReference type="EMBL" id="OX365700">
    <property type="protein sequence ID" value="CAI4031175.1"/>
    <property type="molecule type" value="Genomic_DNA"/>
</dbReference>
<dbReference type="Proteomes" id="UP001179121">
    <property type="component" value="Chromosome"/>
</dbReference>
<dbReference type="GO" id="GO:0046872">
    <property type="term" value="F:metal ion binding"/>
    <property type="evidence" value="ECO:0007669"/>
    <property type="project" value="UniProtKB-KW"/>
</dbReference>
<dbReference type="KEGG" id="nti:DNFV4_01604"/>
<dbReference type="GO" id="GO:0009055">
    <property type="term" value="F:electron transfer activity"/>
    <property type="evidence" value="ECO:0007669"/>
    <property type="project" value="InterPro"/>
</dbReference>
<dbReference type="GO" id="GO:0020037">
    <property type="term" value="F:heme binding"/>
    <property type="evidence" value="ECO:0007669"/>
    <property type="project" value="InterPro"/>
</dbReference>
<evidence type="ECO:0000313" key="7">
    <source>
        <dbReference type="Proteomes" id="UP001179121"/>
    </source>
</evidence>
<feature type="domain" description="Cytochrome c" evidence="5">
    <location>
        <begin position="46"/>
        <end position="131"/>
    </location>
</feature>
<evidence type="ECO:0000256" key="2">
    <source>
        <dbReference type="ARBA" id="ARBA00022723"/>
    </source>
</evidence>
<dbReference type="PROSITE" id="PS51007">
    <property type="entry name" value="CYTC"/>
    <property type="match status" value="1"/>
</dbReference>
<keyword evidence="7" id="KW-1185">Reference proteome</keyword>
<organism evidence="6 7">
    <name type="scientific">Nitrospira tepida</name>
    <dbReference type="NCBI Taxonomy" id="2973512"/>
    <lineage>
        <taxon>Bacteria</taxon>
        <taxon>Pseudomonadati</taxon>
        <taxon>Nitrospirota</taxon>
        <taxon>Nitrospiria</taxon>
        <taxon>Nitrospirales</taxon>
        <taxon>Nitrospiraceae</taxon>
        <taxon>Nitrospira</taxon>
    </lineage>
</organism>
<evidence type="ECO:0000256" key="1">
    <source>
        <dbReference type="ARBA" id="ARBA00022617"/>
    </source>
</evidence>
<accession>A0AA86MY31</accession>
<gene>
    <name evidence="6" type="ORF">DNFV4_01604</name>
</gene>
<keyword evidence="1 4" id="KW-0349">Heme</keyword>
<reference evidence="6" key="1">
    <citation type="submission" date="2022-10" db="EMBL/GenBank/DDBJ databases">
        <authorList>
            <person name="Koch H."/>
        </authorList>
    </citation>
    <scope>NUCLEOTIDE SEQUENCE</scope>
    <source>
        <strain evidence="6">DNF</strain>
    </source>
</reference>
<dbReference type="InterPro" id="IPR009056">
    <property type="entry name" value="Cyt_c-like_dom"/>
</dbReference>
<keyword evidence="3 4" id="KW-0408">Iron</keyword>
<dbReference type="RefSeq" id="WP_289268124.1">
    <property type="nucleotide sequence ID" value="NZ_OX365700.1"/>
</dbReference>
<dbReference type="Gene3D" id="1.10.760.10">
    <property type="entry name" value="Cytochrome c-like domain"/>
    <property type="match status" value="1"/>
</dbReference>
<dbReference type="InterPro" id="IPR036909">
    <property type="entry name" value="Cyt_c-like_dom_sf"/>
</dbReference>
<dbReference type="SUPFAM" id="SSF46626">
    <property type="entry name" value="Cytochrome c"/>
    <property type="match status" value="1"/>
</dbReference>
<name>A0AA86MY31_9BACT</name>
<evidence type="ECO:0000259" key="5">
    <source>
        <dbReference type="PROSITE" id="PS51007"/>
    </source>
</evidence>
<evidence type="ECO:0000313" key="6">
    <source>
        <dbReference type="EMBL" id="CAI4031175.1"/>
    </source>
</evidence>
<dbReference type="Pfam" id="PF00034">
    <property type="entry name" value="Cytochrom_C"/>
    <property type="match status" value="1"/>
</dbReference>
<dbReference type="AlphaFoldDB" id="A0AA86MY31"/>
<sequence length="137" mass="14897">MIQPTSRAIRRRLRQCGVLGFGIVAGLVGLLASGSCANQEAGTTPADVLKGEGLFKANCLRCHGERGTGTTQGPPLVHKIYEPNHHADVAFQRAAANGVRAHHWQFGDMPKIDGVTPQDVAEIIRYVRWLQRQAGIY</sequence>
<protein>
    <submittedName>
        <fullName evidence="6">Cytochrome c</fullName>
    </submittedName>
</protein>
<keyword evidence="2 4" id="KW-0479">Metal-binding</keyword>
<evidence type="ECO:0000256" key="4">
    <source>
        <dbReference type="PROSITE-ProRule" id="PRU00433"/>
    </source>
</evidence>